<dbReference type="STRING" id="742152.A0A2H3J2F9"/>
<feature type="compositionally biased region" description="Low complexity" evidence="5">
    <location>
        <begin position="37"/>
        <end position="159"/>
    </location>
</feature>
<feature type="region of interest" description="Disordered" evidence="5">
    <location>
        <begin position="459"/>
        <end position="485"/>
    </location>
</feature>
<dbReference type="EMBL" id="KB467876">
    <property type="protein sequence ID" value="PCH36430.1"/>
    <property type="molecule type" value="Genomic_DNA"/>
</dbReference>
<feature type="transmembrane region" description="Helical" evidence="6">
    <location>
        <begin position="211"/>
        <end position="234"/>
    </location>
</feature>
<feature type="region of interest" description="Disordered" evidence="5">
    <location>
        <begin position="25"/>
        <end position="162"/>
    </location>
</feature>
<dbReference type="AlphaFoldDB" id="A0A2H3J2F9"/>
<name>A0A2H3J2F9_WOLCO</name>
<gene>
    <name evidence="7" type="ORF">WOLCODRAFT_140418</name>
</gene>
<evidence type="ECO:0000256" key="3">
    <source>
        <dbReference type="ARBA" id="ARBA00022989"/>
    </source>
</evidence>
<feature type="region of interest" description="Disordered" evidence="5">
    <location>
        <begin position="538"/>
        <end position="610"/>
    </location>
</feature>
<dbReference type="GO" id="GO:0071944">
    <property type="term" value="C:cell periphery"/>
    <property type="evidence" value="ECO:0007669"/>
    <property type="project" value="UniProtKB-ARBA"/>
</dbReference>
<evidence type="ECO:0000313" key="7">
    <source>
        <dbReference type="EMBL" id="PCH36430.1"/>
    </source>
</evidence>
<dbReference type="PANTHER" id="PTHR15549">
    <property type="entry name" value="PAIRED IMMUNOGLOBULIN-LIKE TYPE 2 RECEPTOR"/>
    <property type="match status" value="1"/>
</dbReference>
<proteinExistence type="predicted"/>
<evidence type="ECO:0000256" key="2">
    <source>
        <dbReference type="ARBA" id="ARBA00022692"/>
    </source>
</evidence>
<sequence>MSDAIHAKRLAKHHRLAGRDFFSSLASEFGGGGFGDPAKPTTPATSSSATPSSTSDTHTTAAPTSKAETTKSSSSTVKTTSATTTSSSSSTSSASSTSSTESSSSSSTESKSSSTTAKSSSTQSSTQSSSSTSSSSSSASSSSSSVTPSATPSSALTLATPPPTAATTQFLTTPIGLDTPSSIVTLSSTVTFAGAAASSASSSSSSVSTGAVVGGIAAGVVGVAGILFAILYFWRRSHKHDDEVDFNADTFRRQSIILPDEGMLSRSSSINRGNNDEKYNARPPSMTMENNMAGTGAGAPVSYNPQPMHQGYSAPGGYYNQYAAPPQYAAPQQYGQMPLAPAPAHTANPFAAPYGQVPVGAVVDARQYDYGYHGQNPAQPVQRQPSNGAAQYLNQQQTQPQPPSPVHQNLTRQPSAGPVQSLYRQPSAGPAQGLQRQPSDIATSSLYSQPSDLVAQLLNRPPSTGANQLLSRQPAPGNPTSAAASDAHYVDLDRSSVTPFQAAQYSEISRQLNVQAPQSAAPPTPEINVMTEKSGMLAPMSEPVSPAPPYAKDDQPPPSPSPSGPFSDRAEVKVDGAEHLDAPEDEHSKRDSFPLPLPNFDDQPRVGSTPPILPEIQHYRAFSPMAAEYPAASMSRSPQNASFNMLSPPPTARTARFSQGPAVVPASLLAAGRPLADSGTEAGVRVPETAYTVHDNEDAYSGI</sequence>
<keyword evidence="2 6" id="KW-0812">Transmembrane</keyword>
<dbReference type="GO" id="GO:0016020">
    <property type="term" value="C:membrane"/>
    <property type="evidence" value="ECO:0007669"/>
    <property type="project" value="UniProtKB-SubCell"/>
</dbReference>
<keyword evidence="4 6" id="KW-0472">Membrane</keyword>
<protein>
    <recommendedName>
        <fullName evidence="9">REJ domain-containing protein</fullName>
    </recommendedName>
</protein>
<evidence type="ECO:0000313" key="8">
    <source>
        <dbReference type="Proteomes" id="UP000218811"/>
    </source>
</evidence>
<feature type="compositionally biased region" description="Polar residues" evidence="5">
    <location>
        <begin position="461"/>
        <end position="471"/>
    </location>
</feature>
<evidence type="ECO:0000256" key="1">
    <source>
        <dbReference type="ARBA" id="ARBA00004167"/>
    </source>
</evidence>
<evidence type="ECO:0000256" key="6">
    <source>
        <dbReference type="SAM" id="Phobius"/>
    </source>
</evidence>
<evidence type="ECO:0000256" key="4">
    <source>
        <dbReference type="ARBA" id="ARBA00023136"/>
    </source>
</evidence>
<dbReference type="Proteomes" id="UP000218811">
    <property type="component" value="Unassembled WGS sequence"/>
</dbReference>
<feature type="compositionally biased region" description="Basic and acidic residues" evidence="5">
    <location>
        <begin position="568"/>
        <end position="592"/>
    </location>
</feature>
<organism evidence="7 8">
    <name type="scientific">Wolfiporia cocos (strain MD-104)</name>
    <name type="common">Brown rot fungus</name>
    <dbReference type="NCBI Taxonomy" id="742152"/>
    <lineage>
        <taxon>Eukaryota</taxon>
        <taxon>Fungi</taxon>
        <taxon>Dikarya</taxon>
        <taxon>Basidiomycota</taxon>
        <taxon>Agaricomycotina</taxon>
        <taxon>Agaricomycetes</taxon>
        <taxon>Polyporales</taxon>
        <taxon>Phaeolaceae</taxon>
        <taxon>Wolfiporia</taxon>
    </lineage>
</organism>
<dbReference type="OMA" id="MENNMAG"/>
<reference evidence="7 8" key="1">
    <citation type="journal article" date="2012" name="Science">
        <title>The Paleozoic origin of enzymatic lignin decomposition reconstructed from 31 fungal genomes.</title>
        <authorList>
            <person name="Floudas D."/>
            <person name="Binder M."/>
            <person name="Riley R."/>
            <person name="Barry K."/>
            <person name="Blanchette R.A."/>
            <person name="Henrissat B."/>
            <person name="Martinez A.T."/>
            <person name="Otillar R."/>
            <person name="Spatafora J.W."/>
            <person name="Yadav J.S."/>
            <person name="Aerts A."/>
            <person name="Benoit I."/>
            <person name="Boyd A."/>
            <person name="Carlson A."/>
            <person name="Copeland A."/>
            <person name="Coutinho P.M."/>
            <person name="de Vries R.P."/>
            <person name="Ferreira P."/>
            <person name="Findley K."/>
            <person name="Foster B."/>
            <person name="Gaskell J."/>
            <person name="Glotzer D."/>
            <person name="Gorecki P."/>
            <person name="Heitman J."/>
            <person name="Hesse C."/>
            <person name="Hori C."/>
            <person name="Igarashi K."/>
            <person name="Jurgens J.A."/>
            <person name="Kallen N."/>
            <person name="Kersten P."/>
            <person name="Kohler A."/>
            <person name="Kuees U."/>
            <person name="Kumar T.K.A."/>
            <person name="Kuo A."/>
            <person name="LaButti K."/>
            <person name="Larrondo L.F."/>
            <person name="Lindquist E."/>
            <person name="Ling A."/>
            <person name="Lombard V."/>
            <person name="Lucas S."/>
            <person name="Lundell T."/>
            <person name="Martin R."/>
            <person name="McLaughlin D.J."/>
            <person name="Morgenstern I."/>
            <person name="Morin E."/>
            <person name="Murat C."/>
            <person name="Nagy L.G."/>
            <person name="Nolan M."/>
            <person name="Ohm R.A."/>
            <person name="Patyshakuliyeva A."/>
            <person name="Rokas A."/>
            <person name="Ruiz-Duenas F.J."/>
            <person name="Sabat G."/>
            <person name="Salamov A."/>
            <person name="Samejima M."/>
            <person name="Schmutz J."/>
            <person name="Slot J.C."/>
            <person name="St John F."/>
            <person name="Stenlid J."/>
            <person name="Sun H."/>
            <person name="Sun S."/>
            <person name="Syed K."/>
            <person name="Tsang A."/>
            <person name="Wiebenga A."/>
            <person name="Young D."/>
            <person name="Pisabarro A."/>
            <person name="Eastwood D.C."/>
            <person name="Martin F."/>
            <person name="Cullen D."/>
            <person name="Grigoriev I.V."/>
            <person name="Hibbett D.S."/>
        </authorList>
    </citation>
    <scope>NUCLEOTIDE SEQUENCE [LARGE SCALE GENOMIC DNA]</scope>
    <source>
        <strain evidence="7 8">MD-104</strain>
    </source>
</reference>
<dbReference type="OrthoDB" id="3263296at2759"/>
<keyword evidence="8" id="KW-1185">Reference proteome</keyword>
<evidence type="ECO:0008006" key="9">
    <source>
        <dbReference type="Google" id="ProtNLM"/>
    </source>
</evidence>
<accession>A0A2H3J2F9</accession>
<evidence type="ECO:0000256" key="5">
    <source>
        <dbReference type="SAM" id="MobiDB-lite"/>
    </source>
</evidence>
<dbReference type="InterPro" id="IPR051694">
    <property type="entry name" value="Immunoregulatory_rcpt-like"/>
</dbReference>
<keyword evidence="3 6" id="KW-1133">Transmembrane helix</keyword>
<feature type="region of interest" description="Disordered" evidence="5">
    <location>
        <begin position="391"/>
        <end position="438"/>
    </location>
</feature>
<comment type="subcellular location">
    <subcellularLocation>
        <location evidence="1">Membrane</location>
        <topology evidence="1">Single-pass membrane protein</topology>
    </subcellularLocation>
</comment>